<sequence>MDRDFDNAANWTGRQVGGAEGDVRRFDNDVRDEYRDTRQDFRDAREDADAFGRETRQGFDQFGRETRQDVDQFGRETRQDFDQFGRDARQDVDNFGREAVRGVEDAPYNAARWAGDEVRSARGLSGLDVACWTLMGARGKVGSAERDVKDVGEGVVDAIGGAIGWAARKVEGVERFGDGVENSYDQGKQEEIARVHWQEAFTSLKAFTPEEAVSRILSIVAKTNPKDNASFWYYEWRKKD</sequence>
<feature type="region of interest" description="Disordered" evidence="1">
    <location>
        <begin position="1"/>
        <end position="24"/>
    </location>
</feature>
<dbReference type="EMBL" id="JADCUA010000020">
    <property type="protein sequence ID" value="KAH9833006.1"/>
    <property type="molecule type" value="Genomic_DNA"/>
</dbReference>
<accession>A0ABQ8K6X7</accession>
<name>A0ABQ8K6X7_9APHY</name>
<proteinExistence type="predicted"/>
<dbReference type="GeneID" id="72008556"/>
<reference evidence="2 3" key="1">
    <citation type="journal article" date="2021" name="Environ. Microbiol.">
        <title>Gene family expansions and transcriptome signatures uncover fungal adaptations to wood decay.</title>
        <authorList>
            <person name="Hage H."/>
            <person name="Miyauchi S."/>
            <person name="Viragh M."/>
            <person name="Drula E."/>
            <person name="Min B."/>
            <person name="Chaduli D."/>
            <person name="Navarro D."/>
            <person name="Favel A."/>
            <person name="Norest M."/>
            <person name="Lesage-Meessen L."/>
            <person name="Balint B."/>
            <person name="Merenyi Z."/>
            <person name="de Eugenio L."/>
            <person name="Morin E."/>
            <person name="Martinez A.T."/>
            <person name="Baldrian P."/>
            <person name="Stursova M."/>
            <person name="Martinez M.J."/>
            <person name="Novotny C."/>
            <person name="Magnuson J.K."/>
            <person name="Spatafora J.W."/>
            <person name="Maurice S."/>
            <person name="Pangilinan J."/>
            <person name="Andreopoulos W."/>
            <person name="LaButti K."/>
            <person name="Hundley H."/>
            <person name="Na H."/>
            <person name="Kuo A."/>
            <person name="Barry K."/>
            <person name="Lipzen A."/>
            <person name="Henrissat B."/>
            <person name="Riley R."/>
            <person name="Ahrendt S."/>
            <person name="Nagy L.G."/>
            <person name="Grigoriev I.V."/>
            <person name="Martin F."/>
            <person name="Rosso M.N."/>
        </authorList>
    </citation>
    <scope>NUCLEOTIDE SEQUENCE [LARGE SCALE GENOMIC DNA]</scope>
    <source>
        <strain evidence="2 3">CIRM-BRFM 1785</strain>
    </source>
</reference>
<organism evidence="2 3">
    <name type="scientific">Rhodofomes roseus</name>
    <dbReference type="NCBI Taxonomy" id="34475"/>
    <lineage>
        <taxon>Eukaryota</taxon>
        <taxon>Fungi</taxon>
        <taxon>Dikarya</taxon>
        <taxon>Basidiomycota</taxon>
        <taxon>Agaricomycotina</taxon>
        <taxon>Agaricomycetes</taxon>
        <taxon>Polyporales</taxon>
        <taxon>Rhodofomes</taxon>
    </lineage>
</organism>
<feature type="region of interest" description="Disordered" evidence="1">
    <location>
        <begin position="37"/>
        <end position="66"/>
    </location>
</feature>
<protein>
    <submittedName>
        <fullName evidence="2">Uncharacterized protein</fullName>
    </submittedName>
</protein>
<dbReference type="Proteomes" id="UP000814176">
    <property type="component" value="Unassembled WGS sequence"/>
</dbReference>
<keyword evidence="3" id="KW-1185">Reference proteome</keyword>
<evidence type="ECO:0000313" key="3">
    <source>
        <dbReference type="Proteomes" id="UP000814176"/>
    </source>
</evidence>
<gene>
    <name evidence="2" type="ORF">C8Q71DRAFT_860764</name>
</gene>
<evidence type="ECO:0000313" key="2">
    <source>
        <dbReference type="EMBL" id="KAH9833006.1"/>
    </source>
</evidence>
<evidence type="ECO:0000256" key="1">
    <source>
        <dbReference type="SAM" id="MobiDB-lite"/>
    </source>
</evidence>
<dbReference type="RefSeq" id="XP_047775772.1">
    <property type="nucleotide sequence ID" value="XM_047927824.1"/>
</dbReference>
<comment type="caution">
    <text evidence="2">The sequence shown here is derived from an EMBL/GenBank/DDBJ whole genome shotgun (WGS) entry which is preliminary data.</text>
</comment>